<proteinExistence type="predicted"/>
<evidence type="ECO:0000313" key="8">
    <source>
        <dbReference type="EMBL" id="NEX21708.1"/>
    </source>
</evidence>
<dbReference type="InterPro" id="IPR051198">
    <property type="entry name" value="BchE-like"/>
</dbReference>
<feature type="domain" description="Radical SAM core" evidence="7">
    <location>
        <begin position="234"/>
        <end position="456"/>
    </location>
</feature>
<protein>
    <submittedName>
        <fullName evidence="8">B12-binding domain-containing radical SAM protein</fullName>
    </submittedName>
</protein>
<dbReference type="InterPro" id="IPR023404">
    <property type="entry name" value="rSAM_horseshoe"/>
</dbReference>
<sequence length="549" mass="62617">MIKKILLINMPNTVINDYDKARYSLDRQSISNAPYGLLSIISYVRKNSRRSAEIRLLDLNSALYRAYRSGKTNPPNDIRDAIVTELSAFSPDIVGVSIMFNVNYLYLPLVSAQVKKFDRAIQVIAGGNLATSMYEKLLEDENIDAVCYGEGEIPLTQIADSISPANTAISNHPSFFTSTKLQSENCFQPVNSMVMNLDTLPPINFDLLDLASYKGPMLRFFQRRKSCTESCKEDTSLKTLVIYTTRGCPYKCCFCACHVVHGKKIRMMSVEKVISDVHFMIDRYGINSLMINDDNFLLDKNRAIKILQHLIEMKMTVNFPSLLIRNIDDEIAALLSQVGVTNQLVSIESGSEYVLKHIIQKPLKIKEISRAVESLRRYGINVDTNVVTGFPGETDAHRQETLETIKGVGFNWSHFLIVLPVPGTSLYNECKEKNYLVDDENFFSPNLADCNISTPDYDSEHIQFQAYFMNLYANFIHNYHLSIGDYDTCIDNFSHVLQEVPGHAFAYYGLMRAYEGKSDCSTADYYHEKFKHAIREPYWSKYWNCFDIN</sequence>
<accession>A0A6P1DUD6</accession>
<evidence type="ECO:0000256" key="2">
    <source>
        <dbReference type="ARBA" id="ARBA00022691"/>
    </source>
</evidence>
<dbReference type="RefSeq" id="WP_164654810.1">
    <property type="nucleotide sequence ID" value="NZ_JAAIJR010000065.1"/>
</dbReference>
<dbReference type="InterPro" id="IPR034466">
    <property type="entry name" value="Methyltransferase_Class_B"/>
</dbReference>
<gene>
    <name evidence="8" type="ORF">G3480_15545</name>
</gene>
<feature type="domain" description="B12-binding" evidence="6">
    <location>
        <begin position="18"/>
        <end position="169"/>
    </location>
</feature>
<comment type="cofactor">
    <cofactor evidence="1">
        <name>[4Fe-4S] cluster</name>
        <dbReference type="ChEBI" id="CHEBI:49883"/>
    </cofactor>
</comment>
<dbReference type="SMART" id="SM00729">
    <property type="entry name" value="Elp3"/>
    <property type="match status" value="1"/>
</dbReference>
<evidence type="ECO:0000256" key="1">
    <source>
        <dbReference type="ARBA" id="ARBA00001966"/>
    </source>
</evidence>
<dbReference type="GO" id="GO:0051539">
    <property type="term" value="F:4 iron, 4 sulfur cluster binding"/>
    <property type="evidence" value="ECO:0007669"/>
    <property type="project" value="UniProtKB-KW"/>
</dbReference>
<reference evidence="8 9" key="2">
    <citation type="submission" date="2020-02" db="EMBL/GenBank/DDBJ databases">
        <title>Genome sequences of Thiorhodococcus mannitoliphagus and Thiorhodococcus minor, purple sulfur photosynthetic bacteria in the gammaproteobacterial family, Chromatiaceae.</title>
        <authorList>
            <person name="Aviles F.A."/>
            <person name="Meyer T.E."/>
            <person name="Kyndt J.A."/>
        </authorList>
    </citation>
    <scope>NUCLEOTIDE SEQUENCE [LARGE SCALE GENOMIC DNA]</scope>
    <source>
        <strain evidence="8 9">DSM 18266</strain>
    </source>
</reference>
<comment type="caution">
    <text evidence="8">The sequence shown here is derived from an EMBL/GenBank/DDBJ whole genome shotgun (WGS) entry which is preliminary data.</text>
</comment>
<dbReference type="SFLD" id="SFLDS00029">
    <property type="entry name" value="Radical_SAM"/>
    <property type="match status" value="1"/>
</dbReference>
<evidence type="ECO:0000259" key="7">
    <source>
        <dbReference type="PROSITE" id="PS51918"/>
    </source>
</evidence>
<dbReference type="Pfam" id="PF02310">
    <property type="entry name" value="B12-binding"/>
    <property type="match status" value="1"/>
</dbReference>
<dbReference type="Proteomes" id="UP000471640">
    <property type="component" value="Unassembled WGS sequence"/>
</dbReference>
<evidence type="ECO:0000256" key="3">
    <source>
        <dbReference type="ARBA" id="ARBA00022723"/>
    </source>
</evidence>
<dbReference type="AlphaFoldDB" id="A0A6P1DUD6"/>
<keyword evidence="2" id="KW-0949">S-adenosyl-L-methionine</keyword>
<dbReference type="InterPro" id="IPR006638">
    <property type="entry name" value="Elp3/MiaA/NifB-like_rSAM"/>
</dbReference>
<dbReference type="CDD" id="cd01335">
    <property type="entry name" value="Radical_SAM"/>
    <property type="match status" value="1"/>
</dbReference>
<dbReference type="Gene3D" id="3.40.50.280">
    <property type="entry name" value="Cobalamin-binding domain"/>
    <property type="match status" value="1"/>
</dbReference>
<name>A0A6P1DUD6_9GAMM</name>
<dbReference type="GO" id="GO:0031419">
    <property type="term" value="F:cobalamin binding"/>
    <property type="evidence" value="ECO:0007669"/>
    <property type="project" value="InterPro"/>
</dbReference>
<reference evidence="9" key="1">
    <citation type="journal article" date="2020" name="Microbiol. Resour. Announc.">
        <title>Draft Genome Sequences of Thiorhodococcus mannitoliphagus and Thiorhodococcus minor, Purple Sulfur Photosynthetic Bacteria in the Gammaproteobacterial Family Chromatiaceae.</title>
        <authorList>
            <person name="Aviles F.A."/>
            <person name="Meyer T.E."/>
            <person name="Kyndt J.A."/>
        </authorList>
    </citation>
    <scope>NUCLEOTIDE SEQUENCE [LARGE SCALE GENOMIC DNA]</scope>
    <source>
        <strain evidence="9">DSM 18266</strain>
    </source>
</reference>
<evidence type="ECO:0000313" key="9">
    <source>
        <dbReference type="Proteomes" id="UP000471640"/>
    </source>
</evidence>
<dbReference type="EMBL" id="JAAIJR010000065">
    <property type="protein sequence ID" value="NEX21708.1"/>
    <property type="molecule type" value="Genomic_DNA"/>
</dbReference>
<dbReference type="SUPFAM" id="SSF102114">
    <property type="entry name" value="Radical SAM enzymes"/>
    <property type="match status" value="1"/>
</dbReference>
<dbReference type="PANTHER" id="PTHR43409">
    <property type="entry name" value="ANAEROBIC MAGNESIUM-PROTOPORPHYRIN IX MONOMETHYL ESTER CYCLASE-RELATED"/>
    <property type="match status" value="1"/>
</dbReference>
<dbReference type="InterPro" id="IPR006158">
    <property type="entry name" value="Cobalamin-bd"/>
</dbReference>
<keyword evidence="4" id="KW-0408">Iron</keyword>
<dbReference type="SFLD" id="SFLDG01082">
    <property type="entry name" value="B12-binding_domain_containing"/>
    <property type="match status" value="1"/>
</dbReference>
<evidence type="ECO:0000259" key="6">
    <source>
        <dbReference type="PROSITE" id="PS51332"/>
    </source>
</evidence>
<dbReference type="InterPro" id="IPR058240">
    <property type="entry name" value="rSAM_sf"/>
</dbReference>
<dbReference type="GO" id="GO:0003824">
    <property type="term" value="F:catalytic activity"/>
    <property type="evidence" value="ECO:0007669"/>
    <property type="project" value="InterPro"/>
</dbReference>
<keyword evidence="9" id="KW-1185">Reference proteome</keyword>
<evidence type="ECO:0000256" key="4">
    <source>
        <dbReference type="ARBA" id="ARBA00023004"/>
    </source>
</evidence>
<dbReference type="Gene3D" id="3.80.30.20">
    <property type="entry name" value="tm_1862 like domain"/>
    <property type="match status" value="1"/>
</dbReference>
<keyword evidence="5" id="KW-0411">Iron-sulfur</keyword>
<dbReference type="PROSITE" id="PS51332">
    <property type="entry name" value="B12_BINDING"/>
    <property type="match status" value="1"/>
</dbReference>
<dbReference type="GO" id="GO:0046872">
    <property type="term" value="F:metal ion binding"/>
    <property type="evidence" value="ECO:0007669"/>
    <property type="project" value="UniProtKB-KW"/>
</dbReference>
<keyword evidence="3" id="KW-0479">Metal-binding</keyword>
<dbReference type="InterPro" id="IPR036724">
    <property type="entry name" value="Cobalamin-bd_sf"/>
</dbReference>
<organism evidence="8 9">
    <name type="scientific">Thiorhodococcus mannitoliphagus</name>
    <dbReference type="NCBI Taxonomy" id="329406"/>
    <lineage>
        <taxon>Bacteria</taxon>
        <taxon>Pseudomonadati</taxon>
        <taxon>Pseudomonadota</taxon>
        <taxon>Gammaproteobacteria</taxon>
        <taxon>Chromatiales</taxon>
        <taxon>Chromatiaceae</taxon>
        <taxon>Thiorhodococcus</taxon>
    </lineage>
</organism>
<dbReference type="InterPro" id="IPR007197">
    <property type="entry name" value="rSAM"/>
</dbReference>
<dbReference type="PROSITE" id="PS51918">
    <property type="entry name" value="RADICAL_SAM"/>
    <property type="match status" value="1"/>
</dbReference>
<dbReference type="SFLD" id="SFLDG01123">
    <property type="entry name" value="methyltransferase_(Class_B)"/>
    <property type="match status" value="1"/>
</dbReference>
<dbReference type="SUPFAM" id="SSF52242">
    <property type="entry name" value="Cobalamin (vitamin B12)-binding domain"/>
    <property type="match status" value="1"/>
</dbReference>
<dbReference type="Pfam" id="PF04055">
    <property type="entry name" value="Radical_SAM"/>
    <property type="match status" value="1"/>
</dbReference>
<evidence type="ECO:0000256" key="5">
    <source>
        <dbReference type="ARBA" id="ARBA00023014"/>
    </source>
</evidence>